<dbReference type="AlphaFoldDB" id="A0A8S3Z7C6"/>
<keyword evidence="7" id="KW-1185">Reference proteome</keyword>
<evidence type="ECO:0000313" key="6">
    <source>
        <dbReference type="EMBL" id="CAG5123640.1"/>
    </source>
</evidence>
<evidence type="ECO:0000313" key="7">
    <source>
        <dbReference type="Proteomes" id="UP000678393"/>
    </source>
</evidence>
<dbReference type="Pfam" id="PF00020">
    <property type="entry name" value="TNFR_c6"/>
    <property type="match status" value="1"/>
</dbReference>
<keyword evidence="1" id="KW-1015">Disulfide bond</keyword>
<feature type="region of interest" description="Disordered" evidence="2">
    <location>
        <begin position="94"/>
        <end position="129"/>
    </location>
</feature>
<feature type="transmembrane region" description="Helical" evidence="3">
    <location>
        <begin position="150"/>
        <end position="173"/>
    </location>
</feature>
<sequence>MVPACSLLLLLVWSACSLNLTHGRVVTDEDPDTDEEWPVLCPPDTFYSLQQDQCMTCSQCPMNKIILSPCQGLHDTRCGPFYDYHGDSPAELSATKGKLQKDTRGSSNQSGKQSDSSKPETDDSAFDRNSDLLPTSLDSAVFSDSQWKSLTIALIVLVSVVFVLVVTFVTYFLRKSFMNKTKIVCEYSSPPEIV</sequence>
<keyword evidence="4" id="KW-0732">Signal</keyword>
<keyword evidence="3" id="KW-1133">Transmembrane helix</keyword>
<feature type="disulfide bond" evidence="1">
    <location>
        <begin position="60"/>
        <end position="78"/>
    </location>
</feature>
<dbReference type="Gene3D" id="2.10.50.10">
    <property type="entry name" value="Tumor Necrosis Factor Receptor, subunit A, domain 2"/>
    <property type="match status" value="1"/>
</dbReference>
<evidence type="ECO:0000256" key="4">
    <source>
        <dbReference type="SAM" id="SignalP"/>
    </source>
</evidence>
<feature type="compositionally biased region" description="Low complexity" evidence="2">
    <location>
        <begin position="105"/>
        <end position="114"/>
    </location>
</feature>
<reference evidence="6" key="1">
    <citation type="submission" date="2021-04" db="EMBL/GenBank/DDBJ databases">
        <authorList>
            <consortium name="Molecular Ecology Group"/>
        </authorList>
    </citation>
    <scope>NUCLEOTIDE SEQUENCE</scope>
</reference>
<feature type="chain" id="PRO_5035770409" description="TNFR-Cys domain-containing protein" evidence="4">
    <location>
        <begin position="24"/>
        <end position="194"/>
    </location>
</feature>
<gene>
    <name evidence="6" type="ORF">CUNI_LOCUS9198</name>
</gene>
<feature type="repeat" description="TNFR-Cys" evidence="1">
    <location>
        <begin position="40"/>
        <end position="78"/>
    </location>
</feature>
<name>A0A8S3Z7C6_9EUPU</name>
<comment type="caution">
    <text evidence="1">Lacks conserved residue(s) required for the propagation of feature annotation.</text>
</comment>
<dbReference type="OrthoDB" id="6083498at2759"/>
<dbReference type="PROSITE" id="PS50050">
    <property type="entry name" value="TNFR_NGFR_2"/>
    <property type="match status" value="1"/>
</dbReference>
<feature type="compositionally biased region" description="Basic and acidic residues" evidence="2">
    <location>
        <begin position="115"/>
        <end position="129"/>
    </location>
</feature>
<organism evidence="6 7">
    <name type="scientific">Candidula unifasciata</name>
    <dbReference type="NCBI Taxonomy" id="100452"/>
    <lineage>
        <taxon>Eukaryota</taxon>
        <taxon>Metazoa</taxon>
        <taxon>Spiralia</taxon>
        <taxon>Lophotrochozoa</taxon>
        <taxon>Mollusca</taxon>
        <taxon>Gastropoda</taxon>
        <taxon>Heterobranchia</taxon>
        <taxon>Euthyneura</taxon>
        <taxon>Panpulmonata</taxon>
        <taxon>Eupulmonata</taxon>
        <taxon>Stylommatophora</taxon>
        <taxon>Helicina</taxon>
        <taxon>Helicoidea</taxon>
        <taxon>Geomitridae</taxon>
        <taxon>Candidula</taxon>
    </lineage>
</organism>
<accession>A0A8S3Z7C6</accession>
<dbReference type="PROSITE" id="PS00652">
    <property type="entry name" value="TNFR_NGFR_1"/>
    <property type="match status" value="1"/>
</dbReference>
<keyword evidence="3" id="KW-0812">Transmembrane</keyword>
<keyword evidence="3" id="KW-0472">Membrane</keyword>
<dbReference type="InterPro" id="IPR001368">
    <property type="entry name" value="TNFR/NGFR_Cys_rich_reg"/>
</dbReference>
<feature type="disulfide bond" evidence="1">
    <location>
        <begin position="57"/>
        <end position="70"/>
    </location>
</feature>
<evidence type="ECO:0000256" key="3">
    <source>
        <dbReference type="SAM" id="Phobius"/>
    </source>
</evidence>
<dbReference type="SMART" id="SM00208">
    <property type="entry name" value="TNFR"/>
    <property type="match status" value="1"/>
</dbReference>
<dbReference type="EMBL" id="CAJHNH020001576">
    <property type="protein sequence ID" value="CAG5123640.1"/>
    <property type="molecule type" value="Genomic_DNA"/>
</dbReference>
<feature type="signal peptide" evidence="4">
    <location>
        <begin position="1"/>
        <end position="23"/>
    </location>
</feature>
<comment type="caution">
    <text evidence="6">The sequence shown here is derived from an EMBL/GenBank/DDBJ whole genome shotgun (WGS) entry which is preliminary data.</text>
</comment>
<protein>
    <recommendedName>
        <fullName evidence="5">TNFR-Cys domain-containing protein</fullName>
    </recommendedName>
</protein>
<evidence type="ECO:0000256" key="1">
    <source>
        <dbReference type="PROSITE-ProRule" id="PRU00206"/>
    </source>
</evidence>
<feature type="domain" description="TNFR-Cys" evidence="5">
    <location>
        <begin position="40"/>
        <end position="78"/>
    </location>
</feature>
<evidence type="ECO:0000259" key="5">
    <source>
        <dbReference type="PROSITE" id="PS50050"/>
    </source>
</evidence>
<proteinExistence type="predicted"/>
<evidence type="ECO:0000256" key="2">
    <source>
        <dbReference type="SAM" id="MobiDB-lite"/>
    </source>
</evidence>
<dbReference type="Proteomes" id="UP000678393">
    <property type="component" value="Unassembled WGS sequence"/>
</dbReference>